<evidence type="ECO:0000313" key="6">
    <source>
        <dbReference type="Proteomes" id="UP001170481"/>
    </source>
</evidence>
<feature type="region of interest" description="Disordered" evidence="2">
    <location>
        <begin position="810"/>
        <end position="866"/>
    </location>
</feature>
<accession>A0AAP4WXL9</accession>
<dbReference type="InterPro" id="IPR018392">
    <property type="entry name" value="LysM"/>
</dbReference>
<protein>
    <submittedName>
        <fullName evidence="5">FimV/HubP family polar landmark protein</fullName>
    </submittedName>
</protein>
<dbReference type="Gene3D" id="3.10.350.10">
    <property type="entry name" value="LysM domain"/>
    <property type="match status" value="1"/>
</dbReference>
<evidence type="ECO:0000256" key="3">
    <source>
        <dbReference type="SAM" id="SignalP"/>
    </source>
</evidence>
<comment type="caution">
    <text evidence="5">The sequence shown here is derived from an EMBL/GenBank/DDBJ whole genome shotgun (WGS) entry which is preliminary data.</text>
</comment>
<feature type="compositionally biased region" description="Low complexity" evidence="2">
    <location>
        <begin position="779"/>
        <end position="790"/>
    </location>
</feature>
<evidence type="ECO:0000259" key="4">
    <source>
        <dbReference type="PROSITE" id="PS51782"/>
    </source>
</evidence>
<evidence type="ECO:0000256" key="1">
    <source>
        <dbReference type="SAM" id="Coils"/>
    </source>
</evidence>
<feature type="chain" id="PRO_5042848618" evidence="3">
    <location>
        <begin position="23"/>
        <end position="957"/>
    </location>
</feature>
<reference evidence="5" key="1">
    <citation type="submission" date="2023-07" db="EMBL/GenBank/DDBJ databases">
        <title>Genome content predicts the carbon catabolic preferences of heterotrophic bacteria.</title>
        <authorList>
            <person name="Gralka M."/>
        </authorList>
    </citation>
    <scope>NUCLEOTIDE SEQUENCE</scope>
    <source>
        <strain evidence="5">C2R13</strain>
    </source>
</reference>
<dbReference type="InterPro" id="IPR020012">
    <property type="entry name" value="LysM_FimV"/>
</dbReference>
<feature type="compositionally biased region" description="Low complexity" evidence="2">
    <location>
        <begin position="811"/>
        <end position="835"/>
    </location>
</feature>
<dbReference type="CDD" id="cd00118">
    <property type="entry name" value="LysM"/>
    <property type="match status" value="1"/>
</dbReference>
<name>A0AAP4WXL9_9GAMM</name>
<proteinExistence type="predicted"/>
<dbReference type="InterPro" id="IPR036779">
    <property type="entry name" value="LysM_dom_sf"/>
</dbReference>
<dbReference type="RefSeq" id="WP_303592972.1">
    <property type="nucleotide sequence ID" value="NZ_JAUORK010000003.1"/>
</dbReference>
<feature type="region of interest" description="Disordered" evidence="2">
    <location>
        <begin position="766"/>
        <end position="790"/>
    </location>
</feature>
<feature type="compositionally biased region" description="Basic and acidic residues" evidence="2">
    <location>
        <begin position="499"/>
        <end position="511"/>
    </location>
</feature>
<keyword evidence="1" id="KW-0175">Coiled coil</keyword>
<feature type="region of interest" description="Disordered" evidence="2">
    <location>
        <begin position="490"/>
        <end position="511"/>
    </location>
</feature>
<dbReference type="SMART" id="SM00257">
    <property type="entry name" value="LysM"/>
    <property type="match status" value="1"/>
</dbReference>
<sequence length="957" mass="100245">MGRKLPLALAVSFAVYSAQALAVGMESPRLRSNLNQPLDARIGLTDTSGLDASLIKAGVADSAAFTRAGVDRSYVSDDIKVAVKQQGGRYYLQLSTNGAVREPYVDLLLDVEWPNGKLQRQVTLLFDPAGYSSQPSLVTPAGARSRPLATNDSSPTRSVVFRDNAQPSQAASRSASSSTPPSSIKVRNGDSLWTIARRVRPDASVSIRQAMLAIQEANPRAFPGGNINKLRAGVVLSVPDRSTMLGRSRTEADKEVRQQYQQWVAGAQGKTVPAPASKKTAAASTSNEPSASAAPAATAAPSGPASAGADGKPRLTLLDEDGSKPKAAAASGQISAGSQQAIDELSDRLESLEDQLLTNQQRLDQLEQERDDLRSEVASLRNEVGELRASLAERTEQLETAKVLLAKQNRLLVNSGISPLALPESLIAAGVDLGQPRDGEGNLVLPKQPWPQATWQWVQDNLAIVGGAAGALLLLLLLLLRRRSGSGGDENMSFADAVRGNEEPDQDKPRVFPDTFAASTAAAAAGHKSSASEDANVAARRGSGSLEPLSQPEAAAISEADIFIAYGRFDQAQALLEAGLVEDPARQDLRLKLMGVHGELGNAEALHHEGEQVLAAGNEEERFEAQALLERYSVSSSALRAVAGGGASQVGRKVSYLSGVASQQAAAPRAPLEGRDKTDDAARGPADASVMGSDASLDDQEDAGALSDSEPHASDGVSEPLVEHAPDQGVAFEPGLKGEDLEKAPVRESHFNSDNVIDYQAPELTLGDAGHADGEKGTDTAASKAADSALKGESVEFTSLREELGDNAALESGAASEKNGAASESSGASEGSAASQKPYEASSKPSAAVDGMDELPSLDSMTLEEVDVPRRDISEFEVEEVAFESGDQDNAYPSVESAGFGAGAQDTVAFQQLEEARQLLVDGDDDQAAALLEPLATASDDMVREEALALMERFGLT</sequence>
<dbReference type="PROSITE" id="PS51782">
    <property type="entry name" value="LYSM"/>
    <property type="match status" value="1"/>
</dbReference>
<feature type="compositionally biased region" description="Polar residues" evidence="2">
    <location>
        <begin position="148"/>
        <end position="157"/>
    </location>
</feature>
<feature type="region of interest" description="Disordered" evidence="2">
    <location>
        <begin position="136"/>
        <end position="187"/>
    </location>
</feature>
<feature type="compositionally biased region" description="Basic and acidic residues" evidence="2">
    <location>
        <begin position="672"/>
        <end position="682"/>
    </location>
</feature>
<dbReference type="Proteomes" id="UP001170481">
    <property type="component" value="Unassembled WGS sequence"/>
</dbReference>
<feature type="region of interest" description="Disordered" evidence="2">
    <location>
        <begin position="266"/>
        <end position="335"/>
    </location>
</feature>
<feature type="region of interest" description="Disordered" evidence="2">
    <location>
        <begin position="524"/>
        <end position="550"/>
    </location>
</feature>
<feature type="coiled-coil region" evidence="1">
    <location>
        <begin position="335"/>
        <end position="397"/>
    </location>
</feature>
<dbReference type="Pfam" id="PF25800">
    <property type="entry name" value="FimV_N"/>
    <property type="match status" value="1"/>
</dbReference>
<dbReference type="AlphaFoldDB" id="A0AAP4WXL9"/>
<feature type="domain" description="LysM" evidence="4">
    <location>
        <begin position="182"/>
        <end position="238"/>
    </location>
</feature>
<dbReference type="Gene3D" id="1.10.287.1490">
    <property type="match status" value="1"/>
</dbReference>
<dbReference type="EMBL" id="JAUORK010000003">
    <property type="protein sequence ID" value="MDO6671274.1"/>
    <property type="molecule type" value="Genomic_DNA"/>
</dbReference>
<evidence type="ECO:0000256" key="2">
    <source>
        <dbReference type="SAM" id="MobiDB-lite"/>
    </source>
</evidence>
<feature type="region of interest" description="Disordered" evidence="2">
    <location>
        <begin position="663"/>
        <end position="720"/>
    </location>
</feature>
<dbReference type="NCBIfam" id="TIGR03505">
    <property type="entry name" value="FimV_core"/>
    <property type="match status" value="1"/>
</dbReference>
<feature type="signal peptide" evidence="3">
    <location>
        <begin position="1"/>
        <end position="22"/>
    </location>
</feature>
<gene>
    <name evidence="5" type="ORF">Q4535_03990</name>
</gene>
<feature type="compositionally biased region" description="Low complexity" evidence="2">
    <location>
        <begin position="165"/>
        <end position="183"/>
    </location>
</feature>
<keyword evidence="3" id="KW-0732">Signal</keyword>
<organism evidence="5 6">
    <name type="scientific">Cobetia amphilecti</name>
    <dbReference type="NCBI Taxonomy" id="1055104"/>
    <lineage>
        <taxon>Bacteria</taxon>
        <taxon>Pseudomonadati</taxon>
        <taxon>Pseudomonadota</taxon>
        <taxon>Gammaproteobacteria</taxon>
        <taxon>Oceanospirillales</taxon>
        <taxon>Halomonadaceae</taxon>
        <taxon>Cobetia</taxon>
    </lineage>
</organism>
<dbReference type="InterPro" id="IPR057840">
    <property type="entry name" value="FimV_N"/>
</dbReference>
<evidence type="ECO:0000313" key="5">
    <source>
        <dbReference type="EMBL" id="MDO6671274.1"/>
    </source>
</evidence>
<feature type="compositionally biased region" description="Low complexity" evidence="2">
    <location>
        <begin position="270"/>
        <end position="309"/>
    </location>
</feature>